<dbReference type="GO" id="GO:0010078">
    <property type="term" value="P:maintenance of root meristem identity"/>
    <property type="evidence" value="ECO:0007669"/>
    <property type="project" value="TreeGrafter"/>
</dbReference>
<dbReference type="PANTHER" id="PTHR21736">
    <property type="entry name" value="VERNALIZATION-INSENSITIVE PROTEIN 3"/>
    <property type="match status" value="1"/>
</dbReference>
<protein>
    <recommendedName>
        <fullName evidence="1">Oberon coiled-coil region domain-containing protein</fullName>
    </recommendedName>
</protein>
<dbReference type="EMBL" id="BKCJ010008849">
    <property type="protein sequence ID" value="GEU84237.1"/>
    <property type="molecule type" value="Genomic_DNA"/>
</dbReference>
<dbReference type="GO" id="GO:0010492">
    <property type="term" value="P:maintenance of shoot apical meristem identity"/>
    <property type="evidence" value="ECO:0007669"/>
    <property type="project" value="TreeGrafter"/>
</dbReference>
<accession>A0A6L2NFG7</accession>
<dbReference type="Pfam" id="PF16312">
    <property type="entry name" value="Oberon_cc"/>
    <property type="match status" value="1"/>
</dbReference>
<gene>
    <name evidence="2" type="ORF">Tci_056215</name>
</gene>
<feature type="domain" description="Oberon coiled-coil region" evidence="1">
    <location>
        <begin position="20"/>
        <end position="83"/>
    </location>
</feature>
<organism evidence="2">
    <name type="scientific">Tanacetum cinerariifolium</name>
    <name type="common">Dalmatian daisy</name>
    <name type="synonym">Chrysanthemum cinerariifolium</name>
    <dbReference type="NCBI Taxonomy" id="118510"/>
    <lineage>
        <taxon>Eukaryota</taxon>
        <taxon>Viridiplantae</taxon>
        <taxon>Streptophyta</taxon>
        <taxon>Embryophyta</taxon>
        <taxon>Tracheophyta</taxon>
        <taxon>Spermatophyta</taxon>
        <taxon>Magnoliopsida</taxon>
        <taxon>eudicotyledons</taxon>
        <taxon>Gunneridae</taxon>
        <taxon>Pentapetalae</taxon>
        <taxon>asterids</taxon>
        <taxon>campanulids</taxon>
        <taxon>Asterales</taxon>
        <taxon>Asteraceae</taxon>
        <taxon>Asteroideae</taxon>
        <taxon>Anthemideae</taxon>
        <taxon>Anthemidinae</taxon>
        <taxon>Tanacetum</taxon>
    </lineage>
</organism>
<evidence type="ECO:0000313" key="2">
    <source>
        <dbReference type="EMBL" id="GEU84237.1"/>
    </source>
</evidence>
<reference evidence="2" key="1">
    <citation type="journal article" date="2019" name="Sci. Rep.">
        <title>Draft genome of Tanacetum cinerariifolium, the natural source of mosquito coil.</title>
        <authorList>
            <person name="Yamashiro T."/>
            <person name="Shiraishi A."/>
            <person name="Satake H."/>
            <person name="Nakayama K."/>
        </authorList>
    </citation>
    <scope>NUCLEOTIDE SEQUENCE</scope>
</reference>
<dbReference type="InterPro" id="IPR032535">
    <property type="entry name" value="Oberon_CC"/>
</dbReference>
<evidence type="ECO:0000259" key="1">
    <source>
        <dbReference type="Pfam" id="PF16312"/>
    </source>
</evidence>
<dbReference type="GO" id="GO:0010071">
    <property type="term" value="P:root meristem specification"/>
    <property type="evidence" value="ECO:0007669"/>
    <property type="project" value="TreeGrafter"/>
</dbReference>
<name>A0A6L2NFG7_TANCI</name>
<dbReference type="GO" id="GO:0010468">
    <property type="term" value="P:regulation of gene expression"/>
    <property type="evidence" value="ECO:0007669"/>
    <property type="project" value="TreeGrafter"/>
</dbReference>
<comment type="caution">
    <text evidence="2">The sequence shown here is derived from an EMBL/GenBank/DDBJ whole genome shotgun (WGS) entry which is preliminary data.</text>
</comment>
<proteinExistence type="predicted"/>
<dbReference type="AlphaFoldDB" id="A0A6L2NFG7"/>
<dbReference type="PANTHER" id="PTHR21736:SF20">
    <property type="entry name" value="PROTEIN OBERON 4"/>
    <property type="match status" value="1"/>
</dbReference>
<dbReference type="GO" id="GO:0005634">
    <property type="term" value="C:nucleus"/>
    <property type="evidence" value="ECO:0007669"/>
    <property type="project" value="TreeGrafter"/>
</dbReference>
<sequence length="101" mass="11585">MKSVYADRPPQLKTASSDMIKLAEAQLFQTRTDDARKETEGLNHIVQAKSKKIDDEFTSLVMKLHLSEAEEIKRQKLEELKNIRKFASGIFQYEGADGKRD</sequence>
<dbReference type="InterPro" id="IPR004082">
    <property type="entry name" value="OBERON"/>
</dbReference>